<name>A0A0C3BD50_PILCF</name>
<accession>A0A0C3BD50</accession>
<gene>
    <name evidence="1" type="ORF">PILCRDRAFT_404241</name>
</gene>
<proteinExistence type="predicted"/>
<evidence type="ECO:0000313" key="1">
    <source>
        <dbReference type="EMBL" id="KIM84243.1"/>
    </source>
</evidence>
<evidence type="ECO:0000313" key="2">
    <source>
        <dbReference type="Proteomes" id="UP000054166"/>
    </source>
</evidence>
<dbReference type="InParanoid" id="A0A0C3BD50"/>
<dbReference type="AlphaFoldDB" id="A0A0C3BD50"/>
<keyword evidence="2" id="KW-1185">Reference proteome</keyword>
<sequence length="118" mass="13097">MCDVNNNSVCYRVPHSSFAESLIVQIQQTYAVQLFNCHTWPGFFFFDPSALSVVCLPPLFPGSLARQTSGLSGSTIHNTIALLALIDQFGETSNLNCIWKDSFPLLPAYLKIGEVQHF</sequence>
<reference evidence="1 2" key="1">
    <citation type="submission" date="2014-04" db="EMBL/GenBank/DDBJ databases">
        <authorList>
            <consortium name="DOE Joint Genome Institute"/>
            <person name="Kuo A."/>
            <person name="Tarkka M."/>
            <person name="Buscot F."/>
            <person name="Kohler A."/>
            <person name="Nagy L.G."/>
            <person name="Floudas D."/>
            <person name="Copeland A."/>
            <person name="Barry K.W."/>
            <person name="Cichocki N."/>
            <person name="Veneault-Fourrey C."/>
            <person name="LaButti K."/>
            <person name="Lindquist E.A."/>
            <person name="Lipzen A."/>
            <person name="Lundell T."/>
            <person name="Morin E."/>
            <person name="Murat C."/>
            <person name="Sun H."/>
            <person name="Tunlid A."/>
            <person name="Henrissat B."/>
            <person name="Grigoriev I.V."/>
            <person name="Hibbett D.S."/>
            <person name="Martin F."/>
            <person name="Nordberg H.P."/>
            <person name="Cantor M.N."/>
            <person name="Hua S.X."/>
        </authorList>
    </citation>
    <scope>NUCLEOTIDE SEQUENCE [LARGE SCALE GENOMIC DNA]</scope>
    <source>
        <strain evidence="1 2">F 1598</strain>
    </source>
</reference>
<dbReference type="EMBL" id="KN832988">
    <property type="protein sequence ID" value="KIM84243.1"/>
    <property type="molecule type" value="Genomic_DNA"/>
</dbReference>
<reference evidence="2" key="2">
    <citation type="submission" date="2015-01" db="EMBL/GenBank/DDBJ databases">
        <title>Evolutionary Origins and Diversification of the Mycorrhizal Mutualists.</title>
        <authorList>
            <consortium name="DOE Joint Genome Institute"/>
            <consortium name="Mycorrhizal Genomics Consortium"/>
            <person name="Kohler A."/>
            <person name="Kuo A."/>
            <person name="Nagy L.G."/>
            <person name="Floudas D."/>
            <person name="Copeland A."/>
            <person name="Barry K.W."/>
            <person name="Cichocki N."/>
            <person name="Veneault-Fourrey C."/>
            <person name="LaButti K."/>
            <person name="Lindquist E.A."/>
            <person name="Lipzen A."/>
            <person name="Lundell T."/>
            <person name="Morin E."/>
            <person name="Murat C."/>
            <person name="Riley R."/>
            <person name="Ohm R."/>
            <person name="Sun H."/>
            <person name="Tunlid A."/>
            <person name="Henrissat B."/>
            <person name="Grigoriev I.V."/>
            <person name="Hibbett D.S."/>
            <person name="Martin F."/>
        </authorList>
    </citation>
    <scope>NUCLEOTIDE SEQUENCE [LARGE SCALE GENOMIC DNA]</scope>
    <source>
        <strain evidence="2">F 1598</strain>
    </source>
</reference>
<dbReference type="HOGENOM" id="CLU_2074030_0_0_1"/>
<dbReference type="Proteomes" id="UP000054166">
    <property type="component" value="Unassembled WGS sequence"/>
</dbReference>
<organism evidence="1 2">
    <name type="scientific">Piloderma croceum (strain F 1598)</name>
    <dbReference type="NCBI Taxonomy" id="765440"/>
    <lineage>
        <taxon>Eukaryota</taxon>
        <taxon>Fungi</taxon>
        <taxon>Dikarya</taxon>
        <taxon>Basidiomycota</taxon>
        <taxon>Agaricomycotina</taxon>
        <taxon>Agaricomycetes</taxon>
        <taxon>Agaricomycetidae</taxon>
        <taxon>Atheliales</taxon>
        <taxon>Atheliaceae</taxon>
        <taxon>Piloderma</taxon>
    </lineage>
</organism>
<protein>
    <submittedName>
        <fullName evidence="1">Uncharacterized protein</fullName>
    </submittedName>
</protein>